<dbReference type="EMBL" id="UINC01022586">
    <property type="protein sequence ID" value="SVA92518.1"/>
    <property type="molecule type" value="Genomic_DNA"/>
</dbReference>
<gene>
    <name evidence="5" type="ORF">METZ01_LOCUS145372</name>
</gene>
<sequence length="354" mass="40628">MFIISTRSFPPDFGGMQNLMAGLANALMSHGPVKIFADKSENYQKYDKFIKLDIERFGGIKLLRKYRKANRICEYIEDNNNIRSIFFDHWKSIEKINSEKIKNIPTFCLIHSKEINYRKGTGTNKRILNAINKAQYIISNSNFTKNLAINNGLPEQKIHIIHPGCNYPIKIEKSFQLKAEDIYANSYPKIITVSRLVKRKNHQNILMCIKNLKSKFPKIKYISIGDGEEEKKLILLKKELGLGKEVLFIKKIEEQLKLALIKNSNLFLMPSIIHKNSVEGFGITFIEAASYGVGSIGGKDGGERDAIKDKETGLICDGRDINSIYENIIKFFENQNDKRYGLNALQFSEQFKWS</sequence>
<accession>A0A381ZT99</accession>
<dbReference type="Pfam" id="PF00534">
    <property type="entry name" value="Glycos_transf_1"/>
    <property type="match status" value="1"/>
</dbReference>
<keyword evidence="2" id="KW-0808">Transferase</keyword>
<evidence type="ECO:0000259" key="3">
    <source>
        <dbReference type="Pfam" id="PF00534"/>
    </source>
</evidence>
<dbReference type="SUPFAM" id="SSF53756">
    <property type="entry name" value="UDP-Glycosyltransferase/glycogen phosphorylase"/>
    <property type="match status" value="1"/>
</dbReference>
<proteinExistence type="predicted"/>
<dbReference type="GO" id="GO:0016757">
    <property type="term" value="F:glycosyltransferase activity"/>
    <property type="evidence" value="ECO:0007669"/>
    <property type="project" value="UniProtKB-KW"/>
</dbReference>
<evidence type="ECO:0000259" key="4">
    <source>
        <dbReference type="Pfam" id="PF13439"/>
    </source>
</evidence>
<dbReference type="InterPro" id="IPR001296">
    <property type="entry name" value="Glyco_trans_1"/>
</dbReference>
<protein>
    <recommendedName>
        <fullName evidence="6">Glycosyl transferase family 1 domain-containing protein</fullName>
    </recommendedName>
</protein>
<dbReference type="PANTHER" id="PTHR12526:SF510">
    <property type="entry name" value="D-INOSITOL 3-PHOSPHATE GLYCOSYLTRANSFERASE"/>
    <property type="match status" value="1"/>
</dbReference>
<evidence type="ECO:0008006" key="6">
    <source>
        <dbReference type="Google" id="ProtNLM"/>
    </source>
</evidence>
<feature type="non-terminal residue" evidence="5">
    <location>
        <position position="354"/>
    </location>
</feature>
<evidence type="ECO:0000256" key="1">
    <source>
        <dbReference type="ARBA" id="ARBA00022676"/>
    </source>
</evidence>
<organism evidence="5">
    <name type="scientific">marine metagenome</name>
    <dbReference type="NCBI Taxonomy" id="408172"/>
    <lineage>
        <taxon>unclassified sequences</taxon>
        <taxon>metagenomes</taxon>
        <taxon>ecological metagenomes</taxon>
    </lineage>
</organism>
<name>A0A381ZT99_9ZZZZ</name>
<evidence type="ECO:0000256" key="2">
    <source>
        <dbReference type="ARBA" id="ARBA00022679"/>
    </source>
</evidence>
<dbReference type="Gene3D" id="3.40.50.2000">
    <property type="entry name" value="Glycogen Phosphorylase B"/>
    <property type="match status" value="2"/>
</dbReference>
<dbReference type="InterPro" id="IPR028098">
    <property type="entry name" value="Glyco_trans_4-like_N"/>
</dbReference>
<dbReference type="CDD" id="cd03801">
    <property type="entry name" value="GT4_PimA-like"/>
    <property type="match status" value="1"/>
</dbReference>
<feature type="domain" description="Glycosyl transferase family 1" evidence="3">
    <location>
        <begin position="186"/>
        <end position="337"/>
    </location>
</feature>
<dbReference type="AlphaFoldDB" id="A0A381ZT99"/>
<dbReference type="PANTHER" id="PTHR12526">
    <property type="entry name" value="GLYCOSYLTRANSFERASE"/>
    <property type="match status" value="1"/>
</dbReference>
<evidence type="ECO:0000313" key="5">
    <source>
        <dbReference type="EMBL" id="SVA92518.1"/>
    </source>
</evidence>
<feature type="non-terminal residue" evidence="5">
    <location>
        <position position="1"/>
    </location>
</feature>
<dbReference type="Pfam" id="PF13439">
    <property type="entry name" value="Glyco_transf_4"/>
    <property type="match status" value="1"/>
</dbReference>
<keyword evidence="1" id="KW-0328">Glycosyltransferase</keyword>
<feature type="domain" description="Glycosyltransferase subfamily 4-like N-terminal" evidence="4">
    <location>
        <begin position="13"/>
        <end position="165"/>
    </location>
</feature>
<reference evidence="5" key="1">
    <citation type="submission" date="2018-05" db="EMBL/GenBank/DDBJ databases">
        <authorList>
            <person name="Lanie J.A."/>
            <person name="Ng W.-L."/>
            <person name="Kazmierczak K.M."/>
            <person name="Andrzejewski T.M."/>
            <person name="Davidsen T.M."/>
            <person name="Wayne K.J."/>
            <person name="Tettelin H."/>
            <person name="Glass J.I."/>
            <person name="Rusch D."/>
            <person name="Podicherti R."/>
            <person name="Tsui H.-C.T."/>
            <person name="Winkler M.E."/>
        </authorList>
    </citation>
    <scope>NUCLEOTIDE SEQUENCE</scope>
</reference>